<evidence type="ECO:0000313" key="1">
    <source>
        <dbReference type="EMBL" id="PHV70329.1"/>
    </source>
</evidence>
<reference evidence="1" key="1">
    <citation type="submission" date="2017-10" db="EMBL/GenBank/DDBJ databases">
        <title>Genome sequence of cellulolytic Lachnospiraceae bacterium XHS1971 isolated from hotspring sediment.</title>
        <authorList>
            <person name="Vasudevan G."/>
            <person name="Joshi A.J."/>
            <person name="Hivarkar S."/>
            <person name="Lanjekar V.B."/>
            <person name="Dhakephalkar P.K."/>
            <person name="Dagar S."/>
        </authorList>
    </citation>
    <scope>NUCLEOTIDE SEQUENCE</scope>
    <source>
        <strain evidence="1">XHS1971</strain>
    </source>
</reference>
<proteinExistence type="predicted"/>
<evidence type="ECO:0000313" key="2">
    <source>
        <dbReference type="Proteomes" id="UP000224460"/>
    </source>
</evidence>
<organism evidence="1 2">
    <name type="scientific">Sporanaerobium hydrogeniformans</name>
    <dbReference type="NCBI Taxonomy" id="3072179"/>
    <lineage>
        <taxon>Bacteria</taxon>
        <taxon>Bacillati</taxon>
        <taxon>Bacillota</taxon>
        <taxon>Clostridia</taxon>
        <taxon>Lachnospirales</taxon>
        <taxon>Lachnospiraceae</taxon>
        <taxon>Sporanaerobium</taxon>
    </lineage>
</organism>
<sequence length="632" mass="70589">MNVWDIVQNSLKQKLRDRKGIFFQIVFPFILTALFIVVFSSVDNMQMKEAPKLRVAVVGDSEDIFTQDYKAYMEATTKIKIVLFPQLREARRLFERGDLDVLIRNEKGQRMTYELRDSEQNLGAFVLLSERYMQQKALISWHYKREGQKSASITPIDFMQLQSYKATKFYRLLTLKGEGGKENFALSIGVTMIAFTILLAASYGAEQVAYMREALGQRLLTTPLSKKNLYLGEYLGGAIMAFWQGCCIVLAIEICFGLGLTKNIGQLLGILLSTSFMSIAMGIAIGMLIPNKGLSNGVVSMLVLIFCFTSGGMVPTSEVSQLASLSPVTLMNEAFIAICQKGVVAHFNRFLLKIGGITVGVFFVAWSILGLQTLKRRYRGVSKKQVILGGAFLVGITVIGGGLLVKQPITLARTLIKANQETSQHLLIFENQLAPTTLYKEQILKELSTLSEVSSVGELLNTHEITVKTWKDKETTLFLTGMQYPLEAESYLPLEAGRFFSKEEERQGASVLVVLDTYAKIMWGEEEPLSVLNKQVVLEIGGEKRPFHIIGILDTGTDMEKELGPDVKLGAYMSLKTYRAVFGEVRGGNGYTVHLKEGVSIEEGYRVINACLRHYGKKEDYTIMPYLGKLVR</sequence>
<dbReference type="EMBL" id="PEDL01000011">
    <property type="protein sequence ID" value="PHV70329.1"/>
    <property type="molecule type" value="Genomic_DNA"/>
</dbReference>
<name>A0AC61DAF4_9FIRM</name>
<dbReference type="Proteomes" id="UP000224460">
    <property type="component" value="Unassembled WGS sequence"/>
</dbReference>
<comment type="caution">
    <text evidence="1">The sequence shown here is derived from an EMBL/GenBank/DDBJ whole genome shotgun (WGS) entry which is preliminary data.</text>
</comment>
<gene>
    <name evidence="1" type="ORF">CS063_10580</name>
</gene>
<protein>
    <submittedName>
        <fullName evidence="1">Uncharacterized protein</fullName>
    </submittedName>
</protein>
<accession>A0AC61DAF4</accession>
<keyword evidence="2" id="KW-1185">Reference proteome</keyword>